<gene>
    <name evidence="2" type="ORF">CPLU01_16091</name>
</gene>
<reference evidence="2" key="1">
    <citation type="journal article" date="2020" name="Phytopathology">
        <title>Genome Sequence Resources of Colletotrichum truncatum, C. plurivorum, C. musicola, and C. sojae: Four Species Pathogenic to Soybean (Glycine max).</title>
        <authorList>
            <person name="Rogerio F."/>
            <person name="Boufleur T.R."/>
            <person name="Ciampi-Guillardi M."/>
            <person name="Sukno S.A."/>
            <person name="Thon M.R."/>
            <person name="Massola Junior N.S."/>
            <person name="Baroncelli R."/>
        </authorList>
    </citation>
    <scope>NUCLEOTIDE SEQUENCE</scope>
    <source>
        <strain evidence="2">LFN00145</strain>
    </source>
</reference>
<accession>A0A8H6IZW3</accession>
<evidence type="ECO:0000259" key="1">
    <source>
        <dbReference type="Pfam" id="PF22893"/>
    </source>
</evidence>
<sequence length="329" mass="37450">MDVGLSFGSVGDIIAVCQLIVELSKALDDATGSAAHYREIRNELDDFVSLLMQVSDRLLLKYHPSLAPGGSGNVFKDAAKKLQFHMFDRNSLAVILDQFAAYTRKITFLMVAALRKTARVDSVTMLARVQQVENLIQSRQDYLLQLHSEYSSALQGRSEQLHRLEENLETQQQHFVGMSLSLGNALKALQEIKEMLAQIANTLHLYITAPISFRFIDPTLGKPVVLETSLGELWDIPTNWIHEWDMFEVLLAHRFENRRGHSMVLRKQFALEESCSGADIERHIPWSVAIRPGMKINMSMVFPKDSKVLEKCPRCKTKLKDLKRINVEW</sequence>
<dbReference type="Proteomes" id="UP000654918">
    <property type="component" value="Unassembled WGS sequence"/>
</dbReference>
<proteinExistence type="predicted"/>
<dbReference type="Pfam" id="PF22893">
    <property type="entry name" value="ULD_2"/>
    <property type="match status" value="1"/>
</dbReference>
<protein>
    <recommendedName>
        <fullName evidence="1">Ubiquitin-like domain-containing protein</fullName>
    </recommendedName>
</protein>
<dbReference type="PANTHER" id="PTHR38886:SF1">
    <property type="entry name" value="NACHT-NTPASE AND P-LOOP NTPASES N-TERMINAL DOMAIN-CONTAINING PROTEIN"/>
    <property type="match status" value="1"/>
</dbReference>
<feature type="domain" description="Ubiquitin-like" evidence="1">
    <location>
        <begin position="222"/>
        <end position="303"/>
    </location>
</feature>
<evidence type="ECO:0000313" key="3">
    <source>
        <dbReference type="Proteomes" id="UP000654918"/>
    </source>
</evidence>
<dbReference type="EMBL" id="WIGO01000862">
    <property type="protein sequence ID" value="KAF6803827.1"/>
    <property type="molecule type" value="Genomic_DNA"/>
</dbReference>
<organism evidence="2 3">
    <name type="scientific">Colletotrichum plurivorum</name>
    <dbReference type="NCBI Taxonomy" id="2175906"/>
    <lineage>
        <taxon>Eukaryota</taxon>
        <taxon>Fungi</taxon>
        <taxon>Dikarya</taxon>
        <taxon>Ascomycota</taxon>
        <taxon>Pezizomycotina</taxon>
        <taxon>Sordariomycetes</taxon>
        <taxon>Hypocreomycetidae</taxon>
        <taxon>Glomerellales</taxon>
        <taxon>Glomerellaceae</taxon>
        <taxon>Colletotrichum</taxon>
        <taxon>Colletotrichum orchidearum species complex</taxon>
    </lineage>
</organism>
<dbReference type="AlphaFoldDB" id="A0A8H6IZW3"/>
<keyword evidence="3" id="KW-1185">Reference proteome</keyword>
<dbReference type="InterPro" id="IPR054464">
    <property type="entry name" value="ULD_fung"/>
</dbReference>
<comment type="caution">
    <text evidence="2">The sequence shown here is derived from an EMBL/GenBank/DDBJ whole genome shotgun (WGS) entry which is preliminary data.</text>
</comment>
<dbReference type="PANTHER" id="PTHR38886">
    <property type="entry name" value="SESA DOMAIN-CONTAINING PROTEIN"/>
    <property type="match status" value="1"/>
</dbReference>
<evidence type="ECO:0000313" key="2">
    <source>
        <dbReference type="EMBL" id="KAF6803827.1"/>
    </source>
</evidence>
<name>A0A8H6IZW3_9PEZI</name>